<name>A0AAD5R2S9_PARTN</name>
<proteinExistence type="predicted"/>
<gene>
    <name evidence="1" type="ORF">KIN20_029588</name>
</gene>
<comment type="caution">
    <text evidence="1">The sequence shown here is derived from an EMBL/GenBank/DDBJ whole genome shotgun (WGS) entry which is preliminary data.</text>
</comment>
<keyword evidence="2" id="KW-1185">Reference proteome</keyword>
<dbReference type="Proteomes" id="UP001196413">
    <property type="component" value="Unassembled WGS sequence"/>
</dbReference>
<reference evidence="1" key="1">
    <citation type="submission" date="2021-06" db="EMBL/GenBank/DDBJ databases">
        <title>Parelaphostrongylus tenuis whole genome reference sequence.</title>
        <authorList>
            <person name="Garwood T.J."/>
            <person name="Larsen P.A."/>
            <person name="Fountain-Jones N.M."/>
            <person name="Garbe J.R."/>
            <person name="Macchietto M.G."/>
            <person name="Kania S.A."/>
            <person name="Gerhold R.W."/>
            <person name="Richards J.E."/>
            <person name="Wolf T.M."/>
        </authorList>
    </citation>
    <scope>NUCLEOTIDE SEQUENCE</scope>
    <source>
        <strain evidence="1">MNPRO001-30</strain>
        <tissue evidence="1">Meninges</tissue>
    </source>
</reference>
<sequence>MCCNVKRAMCKMSVSSVTDRVRIPGKSELVVNDKISFDGFRVLVERTIQSNANPGYFSFVRETMPLFIDAIAHCTINVKWLLSCYFKPNLHSTRTRQNQDLATPSELPAVVSSVYFGSAPESGIYELHPIG</sequence>
<accession>A0AAD5R2S9</accession>
<protein>
    <submittedName>
        <fullName evidence="1">Uncharacterized protein</fullName>
    </submittedName>
</protein>
<evidence type="ECO:0000313" key="2">
    <source>
        <dbReference type="Proteomes" id="UP001196413"/>
    </source>
</evidence>
<organism evidence="1 2">
    <name type="scientific">Parelaphostrongylus tenuis</name>
    <name type="common">Meningeal worm</name>
    <dbReference type="NCBI Taxonomy" id="148309"/>
    <lineage>
        <taxon>Eukaryota</taxon>
        <taxon>Metazoa</taxon>
        <taxon>Ecdysozoa</taxon>
        <taxon>Nematoda</taxon>
        <taxon>Chromadorea</taxon>
        <taxon>Rhabditida</taxon>
        <taxon>Rhabditina</taxon>
        <taxon>Rhabditomorpha</taxon>
        <taxon>Strongyloidea</taxon>
        <taxon>Metastrongylidae</taxon>
        <taxon>Parelaphostrongylus</taxon>
    </lineage>
</organism>
<dbReference type="EMBL" id="JAHQIW010006196">
    <property type="protein sequence ID" value="KAJ1368457.1"/>
    <property type="molecule type" value="Genomic_DNA"/>
</dbReference>
<dbReference type="AlphaFoldDB" id="A0AAD5R2S9"/>
<evidence type="ECO:0000313" key="1">
    <source>
        <dbReference type="EMBL" id="KAJ1368457.1"/>
    </source>
</evidence>